<protein>
    <submittedName>
        <fullName evidence="2">Fatty acid synthase subunit alpha</fullName>
    </submittedName>
</protein>
<reference evidence="2" key="1">
    <citation type="journal article" date="2014" name="PLoS ONE">
        <title>Transcriptome-Based Identification of ABC Transporters in the Western Tarnished Plant Bug Lygus hesperus.</title>
        <authorList>
            <person name="Hull J.J."/>
            <person name="Chaney K."/>
            <person name="Geib S.M."/>
            <person name="Fabrick J.A."/>
            <person name="Brent C.S."/>
            <person name="Walsh D."/>
            <person name="Lavine L.C."/>
        </authorList>
    </citation>
    <scope>NUCLEOTIDE SEQUENCE</scope>
</reference>
<organism evidence="2">
    <name type="scientific">Lygus hesperus</name>
    <name type="common">Western plant bug</name>
    <dbReference type="NCBI Taxonomy" id="30085"/>
    <lineage>
        <taxon>Eukaryota</taxon>
        <taxon>Metazoa</taxon>
        <taxon>Ecdysozoa</taxon>
        <taxon>Arthropoda</taxon>
        <taxon>Hexapoda</taxon>
        <taxon>Insecta</taxon>
        <taxon>Pterygota</taxon>
        <taxon>Neoptera</taxon>
        <taxon>Paraneoptera</taxon>
        <taxon>Hemiptera</taxon>
        <taxon>Heteroptera</taxon>
        <taxon>Panheteroptera</taxon>
        <taxon>Cimicomorpha</taxon>
        <taxon>Miridae</taxon>
        <taxon>Mirini</taxon>
        <taxon>Lygus</taxon>
    </lineage>
</organism>
<feature type="non-terminal residue" evidence="2">
    <location>
        <position position="156"/>
    </location>
</feature>
<evidence type="ECO:0000313" key="2">
    <source>
        <dbReference type="EMBL" id="JAG11082.1"/>
    </source>
</evidence>
<feature type="non-terminal residue" evidence="2">
    <location>
        <position position="1"/>
    </location>
</feature>
<name>A0A0A9WRL3_LYGHE</name>
<sequence>IGLENFSIWPGKLSNWFRKFSNWLGNFPMARKILNLVWKTLNLAWKILNSTWKSYNKFRRSEEAKEEQLKKRYEPILQMIRSALEAKQDEEEEAHSTLVDPFRYVTKRKLRKRSSFRKPPTGSSTDVDELTPRVSEELTPRVTEYLSPVLDAPGGS</sequence>
<gene>
    <name evidence="2" type="primary">fas2</name>
    <name evidence="2" type="ORF">CM83_62671</name>
</gene>
<proteinExistence type="predicted"/>
<reference evidence="2" key="2">
    <citation type="submission" date="2014-07" db="EMBL/GenBank/DDBJ databases">
        <authorList>
            <person name="Hull J."/>
        </authorList>
    </citation>
    <scope>NUCLEOTIDE SEQUENCE</scope>
</reference>
<evidence type="ECO:0000256" key="1">
    <source>
        <dbReference type="SAM" id="MobiDB-lite"/>
    </source>
</evidence>
<dbReference type="EMBL" id="GBHO01032522">
    <property type="protein sequence ID" value="JAG11082.1"/>
    <property type="molecule type" value="Transcribed_RNA"/>
</dbReference>
<feature type="region of interest" description="Disordered" evidence="1">
    <location>
        <begin position="111"/>
        <end position="134"/>
    </location>
</feature>
<accession>A0A0A9WRL3</accession>
<dbReference type="AlphaFoldDB" id="A0A0A9WRL3"/>